<dbReference type="PROSITE" id="PS50113">
    <property type="entry name" value="PAC"/>
    <property type="match status" value="1"/>
</dbReference>
<dbReference type="PROSITE" id="PS50887">
    <property type="entry name" value="GGDEF"/>
    <property type="match status" value="1"/>
</dbReference>
<dbReference type="PANTHER" id="PTHR46663">
    <property type="entry name" value="DIGUANYLATE CYCLASE DGCT-RELATED"/>
    <property type="match status" value="1"/>
</dbReference>
<evidence type="ECO:0000313" key="7">
    <source>
        <dbReference type="Proteomes" id="UP000199600"/>
    </source>
</evidence>
<protein>
    <submittedName>
        <fullName evidence="6">Diguanylate cyclase/phosphodiesterase with PAS/PAC sensor(S)</fullName>
    </submittedName>
</protein>
<dbReference type="Gene3D" id="3.20.20.450">
    <property type="entry name" value="EAL domain"/>
    <property type="match status" value="1"/>
</dbReference>
<dbReference type="Pfam" id="PF13426">
    <property type="entry name" value="PAS_9"/>
    <property type="match status" value="2"/>
</dbReference>
<dbReference type="InterPro" id="IPR035919">
    <property type="entry name" value="EAL_sf"/>
</dbReference>
<evidence type="ECO:0000259" key="2">
    <source>
        <dbReference type="PROSITE" id="PS50112"/>
    </source>
</evidence>
<keyword evidence="1" id="KW-0175">Coiled coil</keyword>
<dbReference type="InterPro" id="IPR000160">
    <property type="entry name" value="GGDEF_dom"/>
</dbReference>
<dbReference type="NCBIfam" id="TIGR00254">
    <property type="entry name" value="GGDEF"/>
    <property type="match status" value="1"/>
</dbReference>
<feature type="coiled-coil region" evidence="1">
    <location>
        <begin position="45"/>
        <end position="72"/>
    </location>
</feature>
<dbReference type="InterPro" id="IPR001633">
    <property type="entry name" value="EAL_dom"/>
</dbReference>
<feature type="domain" description="EAL" evidence="4">
    <location>
        <begin position="495"/>
        <end position="533"/>
    </location>
</feature>
<dbReference type="Proteomes" id="UP000199600">
    <property type="component" value="Unassembled WGS sequence"/>
</dbReference>
<evidence type="ECO:0000259" key="4">
    <source>
        <dbReference type="PROSITE" id="PS50883"/>
    </source>
</evidence>
<dbReference type="NCBIfam" id="TIGR00229">
    <property type="entry name" value="sensory_box"/>
    <property type="match status" value="2"/>
</dbReference>
<evidence type="ECO:0000259" key="3">
    <source>
        <dbReference type="PROSITE" id="PS50113"/>
    </source>
</evidence>
<dbReference type="GO" id="GO:0003824">
    <property type="term" value="F:catalytic activity"/>
    <property type="evidence" value="ECO:0007669"/>
    <property type="project" value="UniProtKB-ARBA"/>
</dbReference>
<dbReference type="InterPro" id="IPR029787">
    <property type="entry name" value="Nucleotide_cyclase"/>
</dbReference>
<dbReference type="InterPro" id="IPR000700">
    <property type="entry name" value="PAS-assoc_C"/>
</dbReference>
<evidence type="ECO:0000256" key="1">
    <source>
        <dbReference type="SAM" id="Coils"/>
    </source>
</evidence>
<dbReference type="Pfam" id="PF00990">
    <property type="entry name" value="GGDEF"/>
    <property type="match status" value="1"/>
</dbReference>
<organism evidence="6 7">
    <name type="scientific">Candidatus Propionivibrio aalborgensis</name>
    <dbReference type="NCBI Taxonomy" id="1860101"/>
    <lineage>
        <taxon>Bacteria</taxon>
        <taxon>Pseudomonadati</taxon>
        <taxon>Pseudomonadota</taxon>
        <taxon>Betaproteobacteria</taxon>
        <taxon>Rhodocyclales</taxon>
        <taxon>Rhodocyclaceae</taxon>
        <taxon>Propionivibrio</taxon>
    </lineage>
</organism>
<sequence length="533" mass="60801">MSDEKLPQDRTYDPKKIRRAAEERYARTSAASAIRPASEELVYELRVQQIELEMQHEQLRQAQEALEISRDRFVDLYEFAPNAYFTLTRDGLIAESNLKASTMLGVERKNLRQRRFARFVADQDQDRWYRLFQTMRENPGEQTHETDMVLVRNDGSTFGAHLDCLCKTAADESWTLRIALVDISRLKQAEDELRIAAIAFESREGMMITDAQGVILKVNQAFSNITGFSAEEAIGRNFCMLQSECKQPETCTAMWKNVNATGFWSGEIWTTRKNGEDFAEQLTLSAVKNDEGVVTNFVAAINDNTLKRAAAEEIKRLAFYDYLTHLPNRRLLLDRINQAFAVTARKHQRGALLFVDLDNFKDLNDNFGHDIGDLLLLQVAQRLVSCVREEDTVARIGGDEFVIMLEDLSPDILVCATQVEVIGEKILAALNQPYQLGTHEYHNSPSIGATLFSNHTESREDLLKQADIAMYQAKKTGRNTLRFFDPQMQAIITERMAMETDLRQALTRNQFVLHYQLQATHDGRIVGAEALIR</sequence>
<name>A0A1A8XZW6_9RHOO</name>
<dbReference type="PROSITE" id="PS50883">
    <property type="entry name" value="EAL"/>
    <property type="match status" value="1"/>
</dbReference>
<proteinExistence type="predicted"/>
<dbReference type="InterPro" id="IPR052163">
    <property type="entry name" value="DGC-Regulatory_Protein"/>
</dbReference>
<reference evidence="6 7" key="1">
    <citation type="submission" date="2016-06" db="EMBL/GenBank/DDBJ databases">
        <authorList>
            <person name="Kjaerup R.B."/>
            <person name="Dalgaard T.S."/>
            <person name="Juul-Madsen H.R."/>
        </authorList>
    </citation>
    <scope>NUCLEOTIDE SEQUENCE [LARGE SCALE GENOMIC DNA]</scope>
    <source>
        <strain evidence="6">2</strain>
    </source>
</reference>
<dbReference type="SMART" id="SM00267">
    <property type="entry name" value="GGDEF"/>
    <property type="match status" value="1"/>
</dbReference>
<dbReference type="Gene3D" id="3.30.70.270">
    <property type="match status" value="1"/>
</dbReference>
<dbReference type="FunFam" id="3.30.70.270:FF:000001">
    <property type="entry name" value="Diguanylate cyclase domain protein"/>
    <property type="match status" value="1"/>
</dbReference>
<dbReference type="SMART" id="SM00091">
    <property type="entry name" value="PAS"/>
    <property type="match status" value="2"/>
</dbReference>
<gene>
    <name evidence="6" type="ORF">PROAA_500022</name>
</gene>
<dbReference type="Gene3D" id="3.30.450.20">
    <property type="entry name" value="PAS domain"/>
    <property type="match status" value="2"/>
</dbReference>
<dbReference type="CDD" id="cd01949">
    <property type="entry name" value="GGDEF"/>
    <property type="match status" value="1"/>
</dbReference>
<dbReference type="RefSeq" id="WP_186412064.1">
    <property type="nucleotide sequence ID" value="NZ_FLQY01000352.1"/>
</dbReference>
<dbReference type="SUPFAM" id="SSF55073">
    <property type="entry name" value="Nucleotide cyclase"/>
    <property type="match status" value="1"/>
</dbReference>
<keyword evidence="7" id="KW-1185">Reference proteome</keyword>
<feature type="domain" description="PAS" evidence="2">
    <location>
        <begin position="191"/>
        <end position="237"/>
    </location>
</feature>
<feature type="domain" description="GGDEF" evidence="5">
    <location>
        <begin position="348"/>
        <end position="486"/>
    </location>
</feature>
<dbReference type="InterPro" id="IPR035965">
    <property type="entry name" value="PAS-like_dom_sf"/>
</dbReference>
<dbReference type="InterPro" id="IPR000014">
    <property type="entry name" value="PAS"/>
</dbReference>
<dbReference type="CDD" id="cd00130">
    <property type="entry name" value="PAS"/>
    <property type="match status" value="2"/>
</dbReference>
<dbReference type="PANTHER" id="PTHR46663:SF3">
    <property type="entry name" value="SLL0267 PROTEIN"/>
    <property type="match status" value="1"/>
</dbReference>
<evidence type="ECO:0000259" key="5">
    <source>
        <dbReference type="PROSITE" id="PS50887"/>
    </source>
</evidence>
<feature type="domain" description="PAC" evidence="3">
    <location>
        <begin position="264"/>
        <end position="316"/>
    </location>
</feature>
<dbReference type="SUPFAM" id="SSF55785">
    <property type="entry name" value="PYP-like sensor domain (PAS domain)"/>
    <property type="match status" value="2"/>
</dbReference>
<dbReference type="PROSITE" id="PS50112">
    <property type="entry name" value="PAS"/>
    <property type="match status" value="2"/>
</dbReference>
<dbReference type="EMBL" id="FLQY01000352">
    <property type="protein sequence ID" value="SBT10480.1"/>
    <property type="molecule type" value="Genomic_DNA"/>
</dbReference>
<dbReference type="InterPro" id="IPR043128">
    <property type="entry name" value="Rev_trsase/Diguanyl_cyclase"/>
</dbReference>
<dbReference type="AlphaFoldDB" id="A0A1A8XZW6"/>
<feature type="domain" description="PAS" evidence="2">
    <location>
        <begin position="69"/>
        <end position="139"/>
    </location>
</feature>
<accession>A0A1A8XZW6</accession>
<evidence type="ECO:0000313" key="6">
    <source>
        <dbReference type="EMBL" id="SBT10480.1"/>
    </source>
</evidence>
<dbReference type="SUPFAM" id="SSF141868">
    <property type="entry name" value="EAL domain-like"/>
    <property type="match status" value="1"/>
</dbReference>